<evidence type="ECO:0000313" key="7">
    <source>
        <dbReference type="Proteomes" id="UP000039046"/>
    </source>
</evidence>
<dbReference type="Gene3D" id="3.40.50.1820">
    <property type="entry name" value="alpha/beta hydrolase"/>
    <property type="match status" value="1"/>
</dbReference>
<dbReference type="EC" id="3.1.1.47" evidence="1"/>
<feature type="signal peptide" evidence="5">
    <location>
        <begin position="1"/>
        <end position="23"/>
    </location>
</feature>
<dbReference type="AlphaFoldDB" id="A0A0A1TA00"/>
<evidence type="ECO:0000256" key="5">
    <source>
        <dbReference type="SAM" id="SignalP"/>
    </source>
</evidence>
<evidence type="ECO:0000256" key="2">
    <source>
        <dbReference type="ARBA" id="ARBA00022801"/>
    </source>
</evidence>
<keyword evidence="2" id="KW-0378">Hydrolase</keyword>
<dbReference type="STRING" id="1531966.A0A0A1TA00"/>
<reference evidence="6 7" key="1">
    <citation type="journal article" date="2015" name="Genome Announc.">
        <title>Draft Genome Sequence and Gene Annotation of the Entomopathogenic Fungus Verticillium hemipterigenum.</title>
        <authorList>
            <person name="Horn F."/>
            <person name="Habel A."/>
            <person name="Scharf D.H."/>
            <person name="Dworschak J."/>
            <person name="Brakhage A.A."/>
            <person name="Guthke R."/>
            <person name="Hertweck C."/>
            <person name="Linde J."/>
        </authorList>
    </citation>
    <scope>NUCLEOTIDE SEQUENCE [LARGE SCALE GENOMIC DNA]</scope>
</reference>
<keyword evidence="7" id="KW-1185">Reference proteome</keyword>
<dbReference type="PANTHER" id="PTHR10272:SF14">
    <property type="entry name" value="PAF ACETYLHYDROLASE FAMILY PROTEIN"/>
    <property type="match status" value="1"/>
</dbReference>
<evidence type="ECO:0000256" key="3">
    <source>
        <dbReference type="ARBA" id="ARBA00022963"/>
    </source>
</evidence>
<accession>A0A0A1TA00</accession>
<dbReference type="GO" id="GO:0016042">
    <property type="term" value="P:lipid catabolic process"/>
    <property type="evidence" value="ECO:0007669"/>
    <property type="project" value="UniProtKB-KW"/>
</dbReference>
<dbReference type="Proteomes" id="UP000039046">
    <property type="component" value="Unassembled WGS sequence"/>
</dbReference>
<dbReference type="InterPro" id="IPR029058">
    <property type="entry name" value="AB_hydrolase_fold"/>
</dbReference>
<name>A0A0A1TA00_9HYPO</name>
<sequence length="363" mass="40177">MQLIPIYLCVATAAAILLPPTDGPYQVKWESQELIDYNRPDPFNTSRPRRLMISKFTPVPIANCLETCRVPYMPEFIANLEDEIIATFILPTVWPKGEIKQLEIEGCCKSKSSCSSGKFPKIIFDTGLNTTRLSYSWTAQHIASLGYEVIVPDHPYETDVIIYPDGEILYGNQIKKTIPSLEYGLTVRAKDTTFLLDKLRIKRTVFIGQSYGGAAAAESILADKRIAGGVNLDGMMFGPAVKQGINKPFLIFDSDGHNSTSDQSYADFLAAMGKNHPDVWVREVTVKGSGHGSGYDMPIIGDVTGHRDNQELVDIMYGGISGSRMKVMLQRYLGDFIEFALHSKGPGVLAGPNKDFPEVIYLH</sequence>
<gene>
    <name evidence="6" type="ORF">VHEMI03062</name>
</gene>
<dbReference type="EMBL" id="CDHN01000001">
    <property type="protein sequence ID" value="CEJ83030.1"/>
    <property type="molecule type" value="Genomic_DNA"/>
</dbReference>
<feature type="chain" id="PRO_5001979074" description="1-alkyl-2-acetylglycerophosphocholine esterase" evidence="5">
    <location>
        <begin position="24"/>
        <end position="363"/>
    </location>
</feature>
<protein>
    <recommendedName>
        <fullName evidence="1">1-alkyl-2-acetylglycerophosphocholine esterase</fullName>
        <ecNumber evidence="1">3.1.1.47</ecNumber>
    </recommendedName>
</protein>
<keyword evidence="5" id="KW-0732">Signal</keyword>
<proteinExistence type="predicted"/>
<evidence type="ECO:0000313" key="6">
    <source>
        <dbReference type="EMBL" id="CEJ83030.1"/>
    </source>
</evidence>
<evidence type="ECO:0000256" key="4">
    <source>
        <dbReference type="ARBA" id="ARBA00023098"/>
    </source>
</evidence>
<dbReference type="HOGENOM" id="CLU_026278_0_0_1"/>
<dbReference type="OrthoDB" id="2363873at2759"/>
<dbReference type="Pfam" id="PF03403">
    <property type="entry name" value="PAF-AH_p_II"/>
    <property type="match status" value="1"/>
</dbReference>
<dbReference type="PANTHER" id="PTHR10272">
    <property type="entry name" value="PLATELET-ACTIVATING FACTOR ACETYLHYDROLASE"/>
    <property type="match status" value="1"/>
</dbReference>
<dbReference type="SUPFAM" id="SSF53474">
    <property type="entry name" value="alpha/beta-Hydrolases"/>
    <property type="match status" value="1"/>
</dbReference>
<evidence type="ECO:0000256" key="1">
    <source>
        <dbReference type="ARBA" id="ARBA00013201"/>
    </source>
</evidence>
<keyword evidence="4" id="KW-0443">Lipid metabolism</keyword>
<keyword evidence="3" id="KW-0442">Lipid degradation</keyword>
<organism evidence="6 7">
    <name type="scientific">[Torrubiella] hemipterigena</name>
    <dbReference type="NCBI Taxonomy" id="1531966"/>
    <lineage>
        <taxon>Eukaryota</taxon>
        <taxon>Fungi</taxon>
        <taxon>Dikarya</taxon>
        <taxon>Ascomycota</taxon>
        <taxon>Pezizomycotina</taxon>
        <taxon>Sordariomycetes</taxon>
        <taxon>Hypocreomycetidae</taxon>
        <taxon>Hypocreales</taxon>
        <taxon>Clavicipitaceae</taxon>
        <taxon>Clavicipitaceae incertae sedis</taxon>
        <taxon>'Torrubiella' clade</taxon>
    </lineage>
</organism>
<dbReference type="GO" id="GO:0003847">
    <property type="term" value="F:1-alkyl-2-acetylglycerophosphocholine esterase activity"/>
    <property type="evidence" value="ECO:0007669"/>
    <property type="project" value="UniProtKB-EC"/>
</dbReference>